<reference evidence="1" key="1">
    <citation type="submission" date="2019-08" db="EMBL/GenBank/DDBJ databases">
        <authorList>
            <person name="Kucharzyk K."/>
            <person name="Murdoch R.W."/>
            <person name="Higgins S."/>
            <person name="Loffler F."/>
        </authorList>
    </citation>
    <scope>NUCLEOTIDE SEQUENCE</scope>
</reference>
<comment type="caution">
    <text evidence="1">The sequence shown here is derived from an EMBL/GenBank/DDBJ whole genome shotgun (WGS) entry which is preliminary data.</text>
</comment>
<organism evidence="1">
    <name type="scientific">bioreactor metagenome</name>
    <dbReference type="NCBI Taxonomy" id="1076179"/>
    <lineage>
        <taxon>unclassified sequences</taxon>
        <taxon>metagenomes</taxon>
        <taxon>ecological metagenomes</taxon>
    </lineage>
</organism>
<accession>A0A645K140</accession>
<evidence type="ECO:0000313" key="1">
    <source>
        <dbReference type="EMBL" id="MPN64843.1"/>
    </source>
</evidence>
<dbReference type="EMBL" id="VSSQ01146320">
    <property type="protein sequence ID" value="MPN64843.1"/>
    <property type="molecule type" value="Genomic_DNA"/>
</dbReference>
<sequence length="53" mass="5900">MKALLSNLNAETLLIAVPENTKGCQENLQILNGNLILVPINSREVLFTQEHLQ</sequence>
<proteinExistence type="predicted"/>
<dbReference type="AlphaFoldDB" id="A0A645K140"/>
<name>A0A645K140_9ZZZZ</name>
<protein>
    <submittedName>
        <fullName evidence="1">Uncharacterized protein</fullName>
    </submittedName>
</protein>
<gene>
    <name evidence="1" type="ORF">SDC9_212621</name>
</gene>